<organism evidence="4 5">
    <name type="scientific">Helianthus annuus</name>
    <name type="common">Common sunflower</name>
    <dbReference type="NCBI Taxonomy" id="4232"/>
    <lineage>
        <taxon>Eukaryota</taxon>
        <taxon>Viridiplantae</taxon>
        <taxon>Streptophyta</taxon>
        <taxon>Embryophyta</taxon>
        <taxon>Tracheophyta</taxon>
        <taxon>Spermatophyta</taxon>
        <taxon>Magnoliopsida</taxon>
        <taxon>eudicotyledons</taxon>
        <taxon>Gunneridae</taxon>
        <taxon>Pentapetalae</taxon>
        <taxon>asterids</taxon>
        <taxon>campanulids</taxon>
        <taxon>Asterales</taxon>
        <taxon>Asteraceae</taxon>
        <taxon>Asteroideae</taxon>
        <taxon>Heliantheae alliance</taxon>
        <taxon>Heliantheae</taxon>
        <taxon>Helianthus</taxon>
    </lineage>
</organism>
<comment type="caution">
    <text evidence="4">The sequence shown here is derived from an EMBL/GenBank/DDBJ whole genome shotgun (WGS) entry which is preliminary data.</text>
</comment>
<evidence type="ECO:0000259" key="3">
    <source>
        <dbReference type="PROSITE" id="PS50127"/>
    </source>
</evidence>
<dbReference type="Pfam" id="PF00179">
    <property type="entry name" value="UQ_con"/>
    <property type="match status" value="1"/>
</dbReference>
<reference evidence="4" key="2">
    <citation type="submission" date="2020-06" db="EMBL/GenBank/DDBJ databases">
        <title>Helianthus annuus Genome sequencing and assembly Release 2.</title>
        <authorList>
            <person name="Gouzy J."/>
            <person name="Langlade N."/>
            <person name="Munos S."/>
        </authorList>
    </citation>
    <scope>NUCLEOTIDE SEQUENCE</scope>
    <source>
        <tissue evidence="4">Leaves</tissue>
    </source>
</reference>
<evidence type="ECO:0000313" key="4">
    <source>
        <dbReference type="EMBL" id="KAF5776981.1"/>
    </source>
</evidence>
<dbReference type="SUPFAM" id="SSF54495">
    <property type="entry name" value="UBC-like"/>
    <property type="match status" value="1"/>
</dbReference>
<sequence length="226" mass="25544">MTQASLFPPKNWAKKIQKEWKILEKDLPDTIYVRAYESRMDLLRAVIIGAEGTPYHDGLFLFDVCFPSDYPNSPPLVYYHSGGLHINPNLYDSGKGCLSLLNTWHGAKKEMWNPRKSTMLQVLYFEDLVIGHFQHRVHDILMACKTYIEGVQVGCVVKGGVQDVDEGNNSCSPKFKHDLCSYIKTLVAAFKKIGAKEAEEFLSLSVKETSLPAAPRPVSPYYSYYG</sequence>
<proteinExistence type="predicted"/>
<accession>A0A9K3HEQ3</accession>
<dbReference type="InterPro" id="IPR016135">
    <property type="entry name" value="UBQ-conjugating_enzyme/RWD"/>
</dbReference>
<dbReference type="GO" id="GO:0061631">
    <property type="term" value="F:ubiquitin conjugating enzyme activity"/>
    <property type="evidence" value="ECO:0000318"/>
    <property type="project" value="GO_Central"/>
</dbReference>
<dbReference type="Proteomes" id="UP000215914">
    <property type="component" value="Unassembled WGS sequence"/>
</dbReference>
<dbReference type="PANTHER" id="PTHR46116">
    <property type="entry name" value="(E3-INDEPENDENT) E2 UBIQUITIN-CONJUGATING ENZYME"/>
    <property type="match status" value="1"/>
</dbReference>
<gene>
    <name evidence="4" type="ORF">HanXRQr2_Chr12g0530291</name>
</gene>
<evidence type="ECO:0000313" key="5">
    <source>
        <dbReference type="Proteomes" id="UP000215914"/>
    </source>
</evidence>
<dbReference type="InterPro" id="IPR000608">
    <property type="entry name" value="UBC"/>
</dbReference>
<protein>
    <submittedName>
        <fullName evidence="4">Ubiquitin-conjugating enzyme E2, ubiquitin-conjugating enzyme/RWD</fullName>
    </submittedName>
</protein>
<reference evidence="4" key="1">
    <citation type="journal article" date="2017" name="Nature">
        <title>The sunflower genome provides insights into oil metabolism, flowering and Asterid evolution.</title>
        <authorList>
            <person name="Badouin H."/>
            <person name="Gouzy J."/>
            <person name="Grassa C.J."/>
            <person name="Murat F."/>
            <person name="Staton S.E."/>
            <person name="Cottret L."/>
            <person name="Lelandais-Briere C."/>
            <person name="Owens G.L."/>
            <person name="Carrere S."/>
            <person name="Mayjonade B."/>
            <person name="Legrand L."/>
            <person name="Gill N."/>
            <person name="Kane N.C."/>
            <person name="Bowers J.E."/>
            <person name="Hubner S."/>
            <person name="Bellec A."/>
            <person name="Berard A."/>
            <person name="Berges H."/>
            <person name="Blanchet N."/>
            <person name="Boniface M.C."/>
            <person name="Brunel D."/>
            <person name="Catrice O."/>
            <person name="Chaidir N."/>
            <person name="Claudel C."/>
            <person name="Donnadieu C."/>
            <person name="Faraut T."/>
            <person name="Fievet G."/>
            <person name="Helmstetter N."/>
            <person name="King M."/>
            <person name="Knapp S.J."/>
            <person name="Lai Z."/>
            <person name="Le Paslier M.C."/>
            <person name="Lippi Y."/>
            <person name="Lorenzon L."/>
            <person name="Mandel J.R."/>
            <person name="Marage G."/>
            <person name="Marchand G."/>
            <person name="Marquand E."/>
            <person name="Bret-Mestries E."/>
            <person name="Morien E."/>
            <person name="Nambeesan S."/>
            <person name="Nguyen T."/>
            <person name="Pegot-Espagnet P."/>
            <person name="Pouilly N."/>
            <person name="Raftis F."/>
            <person name="Sallet E."/>
            <person name="Schiex T."/>
            <person name="Thomas J."/>
            <person name="Vandecasteele C."/>
            <person name="Vares D."/>
            <person name="Vear F."/>
            <person name="Vautrin S."/>
            <person name="Crespi M."/>
            <person name="Mangin B."/>
            <person name="Burke J.M."/>
            <person name="Salse J."/>
            <person name="Munos S."/>
            <person name="Vincourt P."/>
            <person name="Rieseberg L.H."/>
            <person name="Langlade N.B."/>
        </authorList>
    </citation>
    <scope>NUCLEOTIDE SEQUENCE</scope>
    <source>
        <tissue evidence="4">Leaves</tissue>
    </source>
</reference>
<keyword evidence="5" id="KW-1185">Reference proteome</keyword>
<keyword evidence="1" id="KW-0808">Transferase</keyword>
<dbReference type="EMBL" id="MNCJ02000327">
    <property type="protein sequence ID" value="KAF5776981.1"/>
    <property type="molecule type" value="Genomic_DNA"/>
</dbReference>
<dbReference type="AlphaFoldDB" id="A0A9K3HEQ3"/>
<evidence type="ECO:0000256" key="2">
    <source>
        <dbReference type="ARBA" id="ARBA00022786"/>
    </source>
</evidence>
<dbReference type="Gramene" id="mRNA:HanXRQr2_Chr12g0530291">
    <property type="protein sequence ID" value="mRNA:HanXRQr2_Chr12g0530291"/>
    <property type="gene ID" value="HanXRQr2_Chr12g0530291"/>
</dbReference>
<dbReference type="SMART" id="SM00212">
    <property type="entry name" value="UBCc"/>
    <property type="match status" value="1"/>
</dbReference>
<name>A0A9K3HEQ3_HELAN</name>
<feature type="domain" description="UBC core" evidence="3">
    <location>
        <begin position="11"/>
        <end position="188"/>
    </location>
</feature>
<keyword evidence="2" id="KW-0833">Ubl conjugation pathway</keyword>
<evidence type="ECO:0000256" key="1">
    <source>
        <dbReference type="ARBA" id="ARBA00022679"/>
    </source>
</evidence>
<dbReference type="Gene3D" id="3.10.110.10">
    <property type="entry name" value="Ubiquitin Conjugating Enzyme"/>
    <property type="match status" value="1"/>
</dbReference>
<dbReference type="PANTHER" id="PTHR46116:SF41">
    <property type="entry name" value="UBIQUITIN-CONJUGATING ENZYME E2 25-RELATED"/>
    <property type="match status" value="1"/>
</dbReference>
<dbReference type="PROSITE" id="PS50127">
    <property type="entry name" value="UBC_2"/>
    <property type="match status" value="1"/>
</dbReference>